<sequence length="89" mass="9661">MWTMKVTTQAAVIMLLLVIAQSADEKVVPSTPGAKAAVGAEKRVCRRRSAGFRGLCMSDHNCAQVCLQEGWGGGNCDGFRRQCKCIRQC</sequence>
<dbReference type="Gene3D" id="3.30.30.10">
    <property type="entry name" value="Knottin, scorpion toxin-like"/>
    <property type="match status" value="1"/>
</dbReference>
<evidence type="ECO:0000259" key="4">
    <source>
        <dbReference type="SMART" id="SM00505"/>
    </source>
</evidence>
<keyword evidence="1 3" id="KW-0732">Signal</keyword>
<keyword evidence="6" id="KW-1185">Reference proteome</keyword>
<dbReference type="OrthoDB" id="683455at2759"/>
<dbReference type="Gramene" id="TVU43268">
    <property type="protein sequence ID" value="TVU43268"/>
    <property type="gene ID" value="EJB05_09723"/>
</dbReference>
<evidence type="ECO:0000256" key="3">
    <source>
        <dbReference type="SAM" id="SignalP"/>
    </source>
</evidence>
<dbReference type="GO" id="GO:0006952">
    <property type="term" value="P:defense response"/>
    <property type="evidence" value="ECO:0007669"/>
    <property type="project" value="InterPro"/>
</dbReference>
<dbReference type="InterPro" id="IPR036574">
    <property type="entry name" value="Scorpion_toxin-like_sf"/>
</dbReference>
<feature type="non-terminal residue" evidence="5">
    <location>
        <position position="1"/>
    </location>
</feature>
<dbReference type="PROSITE" id="PS00940">
    <property type="entry name" value="GAMMA_THIONIN"/>
    <property type="match status" value="1"/>
</dbReference>
<evidence type="ECO:0000256" key="2">
    <source>
        <dbReference type="ARBA" id="ARBA00023157"/>
    </source>
</evidence>
<comment type="caution">
    <text evidence="5">The sequence shown here is derived from an EMBL/GenBank/DDBJ whole genome shotgun (WGS) entry which is preliminary data.</text>
</comment>
<dbReference type="SMART" id="SM00505">
    <property type="entry name" value="Knot1"/>
    <property type="match status" value="1"/>
</dbReference>
<dbReference type="Proteomes" id="UP000324897">
    <property type="component" value="Unassembled WGS sequence"/>
</dbReference>
<accession>A0A5J9W553</accession>
<evidence type="ECO:0000256" key="1">
    <source>
        <dbReference type="ARBA" id="ARBA00022729"/>
    </source>
</evidence>
<proteinExistence type="predicted"/>
<keyword evidence="2" id="KW-1015">Disulfide bond</keyword>
<protein>
    <recommendedName>
        <fullName evidence="4">Knottins-like domain-containing protein</fullName>
    </recommendedName>
</protein>
<dbReference type="CDD" id="cd00107">
    <property type="entry name" value="Knot1"/>
    <property type="match status" value="1"/>
</dbReference>
<evidence type="ECO:0000313" key="5">
    <source>
        <dbReference type="EMBL" id="TVU43268.1"/>
    </source>
</evidence>
<dbReference type="EMBL" id="RWGY01000005">
    <property type="protein sequence ID" value="TVU43268.1"/>
    <property type="molecule type" value="Genomic_DNA"/>
</dbReference>
<feature type="chain" id="PRO_5023864509" description="Knottins-like domain-containing protein" evidence="3">
    <location>
        <begin position="23"/>
        <end position="89"/>
    </location>
</feature>
<evidence type="ECO:0000313" key="6">
    <source>
        <dbReference type="Proteomes" id="UP000324897"/>
    </source>
</evidence>
<dbReference type="InterPro" id="IPR003614">
    <property type="entry name" value="Knottins"/>
</dbReference>
<feature type="signal peptide" evidence="3">
    <location>
        <begin position="1"/>
        <end position="22"/>
    </location>
</feature>
<dbReference type="SUPFAM" id="SSF57095">
    <property type="entry name" value="Scorpion toxin-like"/>
    <property type="match status" value="1"/>
</dbReference>
<dbReference type="PANTHER" id="PTHR33147">
    <property type="entry name" value="DEFENSIN-LIKE PROTEIN 1"/>
    <property type="match status" value="1"/>
</dbReference>
<dbReference type="AlphaFoldDB" id="A0A5J9W553"/>
<dbReference type="PANTHER" id="PTHR33147:SF130">
    <property type="entry name" value="DEFENSIN-LIKE PROTEIN 1"/>
    <property type="match status" value="1"/>
</dbReference>
<dbReference type="PRINTS" id="PR00288">
    <property type="entry name" value="PUROTHIONIN"/>
</dbReference>
<reference evidence="5 6" key="1">
    <citation type="journal article" date="2019" name="Sci. Rep.">
        <title>A high-quality genome of Eragrostis curvula grass provides insights into Poaceae evolution and supports new strategies to enhance forage quality.</title>
        <authorList>
            <person name="Carballo J."/>
            <person name="Santos B.A.C.M."/>
            <person name="Zappacosta D."/>
            <person name="Garbus I."/>
            <person name="Selva J.P."/>
            <person name="Gallo C.A."/>
            <person name="Diaz A."/>
            <person name="Albertini E."/>
            <person name="Caccamo M."/>
            <person name="Echenique V."/>
        </authorList>
    </citation>
    <scope>NUCLEOTIDE SEQUENCE [LARGE SCALE GENOMIC DNA]</scope>
    <source>
        <strain evidence="6">cv. Victoria</strain>
        <tissue evidence="5">Leaf</tissue>
    </source>
</reference>
<dbReference type="InterPro" id="IPR008176">
    <property type="entry name" value="Defensin_plant"/>
</dbReference>
<feature type="domain" description="Knottins-like" evidence="4">
    <location>
        <begin position="44"/>
        <end position="89"/>
    </location>
</feature>
<organism evidence="5 6">
    <name type="scientific">Eragrostis curvula</name>
    <name type="common">weeping love grass</name>
    <dbReference type="NCBI Taxonomy" id="38414"/>
    <lineage>
        <taxon>Eukaryota</taxon>
        <taxon>Viridiplantae</taxon>
        <taxon>Streptophyta</taxon>
        <taxon>Embryophyta</taxon>
        <taxon>Tracheophyta</taxon>
        <taxon>Spermatophyta</taxon>
        <taxon>Magnoliopsida</taxon>
        <taxon>Liliopsida</taxon>
        <taxon>Poales</taxon>
        <taxon>Poaceae</taxon>
        <taxon>PACMAD clade</taxon>
        <taxon>Chloridoideae</taxon>
        <taxon>Eragrostideae</taxon>
        <taxon>Eragrostidinae</taxon>
        <taxon>Eragrostis</taxon>
    </lineage>
</organism>
<name>A0A5J9W553_9POAL</name>
<gene>
    <name evidence="5" type="ORF">EJB05_09723</name>
</gene>
<dbReference type="Pfam" id="PF00304">
    <property type="entry name" value="Gamma-thionin"/>
    <property type="match status" value="1"/>
</dbReference>